<dbReference type="Proteomes" id="UP000037122">
    <property type="component" value="Unassembled WGS sequence"/>
</dbReference>
<dbReference type="EMBL" id="LGST01000062">
    <property type="protein sequence ID" value="KND95992.1"/>
    <property type="molecule type" value="Genomic_DNA"/>
</dbReference>
<proteinExistence type="predicted"/>
<sequence>MFTRIVSIAVGAYAVYDVAKRHSYTVVLDDDNKLIRSSLWVSIFELCFLFAWTMGSILGSREIIVIVIAFLMPKALLKRFGCDISLEALVLLTEAFRVLGPALWVVTTLRNIYSSREPRIIVKLMSTIFRQKQHLLWLIIPRFVDDCGKVPFLIASGRLVRVLFPVVSRHPVLELYTVGTCA</sequence>
<evidence type="ECO:0000313" key="2">
    <source>
        <dbReference type="EMBL" id="KND95992.1"/>
    </source>
</evidence>
<keyword evidence="1" id="KW-0812">Transmembrane</keyword>
<accession>A0A0L0NPB1</accession>
<gene>
    <name evidence="2" type="ORF">QG37_07704</name>
</gene>
<protein>
    <submittedName>
        <fullName evidence="2">Uncharacterized protein</fullName>
    </submittedName>
</protein>
<keyword evidence="1" id="KW-0472">Membrane</keyword>
<comment type="caution">
    <text evidence="2">The sequence shown here is derived from an EMBL/GenBank/DDBJ whole genome shotgun (WGS) entry which is preliminary data.</text>
</comment>
<reference evidence="3" key="1">
    <citation type="journal article" date="2015" name="BMC Genomics">
        <title>Draft genome of a commonly misdiagnosed multidrug resistant pathogen Candida auris.</title>
        <authorList>
            <person name="Chatterjee S."/>
            <person name="Alampalli S.V."/>
            <person name="Nageshan R.K."/>
            <person name="Chettiar S.T."/>
            <person name="Joshi S."/>
            <person name="Tatu U.S."/>
        </authorList>
    </citation>
    <scope>NUCLEOTIDE SEQUENCE [LARGE SCALE GENOMIC DNA]</scope>
    <source>
        <strain evidence="3">6684</strain>
    </source>
</reference>
<organism evidence="2 3">
    <name type="scientific">Candidozyma auris</name>
    <name type="common">Yeast</name>
    <name type="synonym">Candida auris</name>
    <dbReference type="NCBI Taxonomy" id="498019"/>
    <lineage>
        <taxon>Eukaryota</taxon>
        <taxon>Fungi</taxon>
        <taxon>Dikarya</taxon>
        <taxon>Ascomycota</taxon>
        <taxon>Saccharomycotina</taxon>
        <taxon>Pichiomycetes</taxon>
        <taxon>Metschnikowiaceae</taxon>
        <taxon>Candidozyma</taxon>
    </lineage>
</organism>
<evidence type="ECO:0000313" key="3">
    <source>
        <dbReference type="Proteomes" id="UP000037122"/>
    </source>
</evidence>
<dbReference type="AlphaFoldDB" id="A0A0L0NPB1"/>
<name>A0A0L0NPB1_CANAR</name>
<keyword evidence="1" id="KW-1133">Transmembrane helix</keyword>
<feature type="transmembrane region" description="Helical" evidence="1">
    <location>
        <begin position="39"/>
        <end position="72"/>
    </location>
</feature>
<evidence type="ECO:0000256" key="1">
    <source>
        <dbReference type="SAM" id="Phobius"/>
    </source>
</evidence>
<dbReference type="VEuPathDB" id="FungiDB:QG37_07704"/>